<keyword evidence="2" id="KW-1185">Reference proteome</keyword>
<proteinExistence type="predicted"/>
<organism evidence="1 2">
    <name type="scientific">Paenibacillus nuruki</name>
    <dbReference type="NCBI Taxonomy" id="1886670"/>
    <lineage>
        <taxon>Bacteria</taxon>
        <taxon>Bacillati</taxon>
        <taxon>Bacillota</taxon>
        <taxon>Bacilli</taxon>
        <taxon>Bacillales</taxon>
        <taxon>Paenibacillaceae</taxon>
        <taxon>Paenibacillus</taxon>
    </lineage>
</organism>
<evidence type="ECO:0000313" key="1">
    <source>
        <dbReference type="EMBL" id="ODP26841.1"/>
    </source>
</evidence>
<reference evidence="1 2" key="1">
    <citation type="submission" date="2016-08" db="EMBL/GenBank/DDBJ databases">
        <title>Genome sequencing of Paenibacillus sp. TI45-13ar, isolated from Korean traditional nuruk.</title>
        <authorList>
            <person name="Kim S.-J."/>
        </authorList>
    </citation>
    <scope>NUCLEOTIDE SEQUENCE [LARGE SCALE GENOMIC DNA]</scope>
    <source>
        <strain evidence="1 2">TI45-13ar</strain>
    </source>
</reference>
<dbReference type="RefSeq" id="WP_069329150.1">
    <property type="nucleotide sequence ID" value="NZ_MDER01000074.1"/>
</dbReference>
<evidence type="ECO:0000313" key="2">
    <source>
        <dbReference type="Proteomes" id="UP000094578"/>
    </source>
</evidence>
<comment type="caution">
    <text evidence="1">The sequence shown here is derived from an EMBL/GenBank/DDBJ whole genome shotgun (WGS) entry which is preliminary data.</text>
</comment>
<dbReference type="Proteomes" id="UP000094578">
    <property type="component" value="Unassembled WGS sequence"/>
</dbReference>
<gene>
    <name evidence="1" type="ORF">PTI45_03802</name>
</gene>
<protein>
    <submittedName>
        <fullName evidence="1">Uncharacterized protein</fullName>
    </submittedName>
</protein>
<sequence length="108" mass="13004">MIILTNNFPNQWEQTIQEAQSRFSDDLSLFQPRFITYNELLFLEEDAWYKYKLDITQGQKNQIIVVVQTKRNQMQDFLHQKNLNFVDRQDLIRKNSIVLIPKDESPNI</sequence>
<dbReference type="AlphaFoldDB" id="A0A1E3KZQ2"/>
<dbReference type="EMBL" id="MDER01000074">
    <property type="protein sequence ID" value="ODP26841.1"/>
    <property type="molecule type" value="Genomic_DNA"/>
</dbReference>
<name>A0A1E3KZQ2_9BACL</name>
<accession>A0A1E3KZQ2</accession>
<dbReference type="STRING" id="1886670.PTI45_03802"/>